<evidence type="ECO:0000256" key="2">
    <source>
        <dbReference type="PROSITE-ProRule" id="PRU00591"/>
    </source>
</evidence>
<evidence type="ECO:0000313" key="4">
    <source>
        <dbReference type="EMBL" id="CUO20903.1"/>
    </source>
</evidence>
<dbReference type="SUPFAM" id="SSF69360">
    <property type="entry name" value="Cell wall binding repeat"/>
    <property type="match status" value="1"/>
</dbReference>
<gene>
    <name evidence="4" type="primary">toxA_7</name>
    <name evidence="5" type="ORF">DXC39_22650</name>
    <name evidence="4" type="ORF">ERS852407_02163</name>
</gene>
<dbReference type="Proteomes" id="UP000261257">
    <property type="component" value="Unassembled WGS sequence"/>
</dbReference>
<evidence type="ECO:0000256" key="3">
    <source>
        <dbReference type="SAM" id="SignalP"/>
    </source>
</evidence>
<proteinExistence type="predicted"/>
<evidence type="ECO:0000313" key="7">
    <source>
        <dbReference type="Proteomes" id="UP000261257"/>
    </source>
</evidence>
<feature type="signal peptide" evidence="3">
    <location>
        <begin position="1"/>
        <end position="20"/>
    </location>
</feature>
<reference evidence="4 6" key="1">
    <citation type="submission" date="2015-09" db="EMBL/GenBank/DDBJ databases">
        <authorList>
            <consortium name="Pathogen Informatics"/>
        </authorList>
    </citation>
    <scope>NUCLEOTIDE SEQUENCE [LARGE SCALE GENOMIC DNA]</scope>
    <source>
        <strain evidence="4 6">2789STDY5608850</strain>
    </source>
</reference>
<evidence type="ECO:0000313" key="5">
    <source>
        <dbReference type="EMBL" id="RGL99568.1"/>
    </source>
</evidence>
<dbReference type="RefSeq" id="WP_055654895.1">
    <property type="nucleotide sequence ID" value="NZ_CABIXC010000004.1"/>
</dbReference>
<evidence type="ECO:0000313" key="6">
    <source>
        <dbReference type="Proteomes" id="UP000095651"/>
    </source>
</evidence>
<dbReference type="AlphaFoldDB" id="A0A174D604"/>
<dbReference type="EMBL" id="CYZE01000004">
    <property type="protein sequence ID" value="CUO20903.1"/>
    <property type="molecule type" value="Genomic_DNA"/>
</dbReference>
<accession>A0A174D604</accession>
<evidence type="ECO:0000256" key="1">
    <source>
        <dbReference type="ARBA" id="ARBA00022737"/>
    </source>
</evidence>
<dbReference type="PROSITE" id="PS51170">
    <property type="entry name" value="CW"/>
    <property type="match status" value="2"/>
</dbReference>
<feature type="repeat" description="Cell wall-binding" evidence="2">
    <location>
        <begin position="129"/>
        <end position="148"/>
    </location>
</feature>
<feature type="repeat" description="Cell wall-binding" evidence="2">
    <location>
        <begin position="171"/>
        <end position="199"/>
    </location>
</feature>
<keyword evidence="3" id="KW-0732">Signal</keyword>
<dbReference type="EMBL" id="QSSQ01000030">
    <property type="protein sequence ID" value="RGL99568.1"/>
    <property type="molecule type" value="Genomic_DNA"/>
</dbReference>
<feature type="chain" id="PRO_5042332763" evidence="3">
    <location>
        <begin position="21"/>
        <end position="452"/>
    </location>
</feature>
<dbReference type="Gene3D" id="2.10.270.10">
    <property type="entry name" value="Cholin Binding"/>
    <property type="match status" value="4"/>
</dbReference>
<dbReference type="Proteomes" id="UP000095651">
    <property type="component" value="Unassembled WGS sequence"/>
</dbReference>
<dbReference type="Pfam" id="PF01473">
    <property type="entry name" value="Choline_bind_1"/>
    <property type="match status" value="2"/>
</dbReference>
<name>A0A174D604_9FIRM</name>
<keyword evidence="1" id="KW-0677">Repeat</keyword>
<sequence>MKKNLKMMAVLSAAAVMTVAAPEMGFTGGSSTAYAKTIGWVEENGSFKYYEEDDYFLTDTWKKRGEDWYYLNEEGEIATNAQIDEYYVDETGKRVMDQWISIENEDAWDSPDAAEYHWYYYGKNGKAAIAKWQKIGESWYYFNEDGQMMTGKVEIDNATYYLGEADDGVMKTGWIQLENESDDPEMTHSWYYFDTNGKMVENQVDKKISGDYYTFVDGVMQTGWFKLPAEENAENATPSDAAENTAATVAGYQYYEPENGKRVTGWRTIEGVEGISAEGELYNFYFKNGKPYHADNGLQLFTVESKKYAFNTKGEMQTGLKVVNLEDGEIANFYFAEDGVMRTGKQVIYNEDLDENQTWFFYTDGSRKGQGFHGIRDNTLYEYGLRKDADSDLRLAPMNYDGNQYLVNTSGSIQKASSSSKSATKPELGNGFKDYKDSNGKTWVVDVNGIIQ</sequence>
<dbReference type="Pfam" id="PF19127">
    <property type="entry name" value="Choline_bind_3"/>
    <property type="match status" value="1"/>
</dbReference>
<protein>
    <submittedName>
        <fullName evidence="4">Cell wall binding repeat-containing protein</fullName>
    </submittedName>
    <submittedName>
        <fullName evidence="5">Cell wall-binding protein</fullName>
    </submittedName>
</protein>
<dbReference type="InterPro" id="IPR018337">
    <property type="entry name" value="Cell_wall/Cho-bd_repeat"/>
</dbReference>
<reference evidence="5 7" key="2">
    <citation type="submission" date="2018-08" db="EMBL/GenBank/DDBJ databases">
        <title>A genome reference for cultivated species of the human gut microbiota.</title>
        <authorList>
            <person name="Zou Y."/>
            <person name="Xue W."/>
            <person name="Luo G."/>
        </authorList>
    </citation>
    <scope>NUCLEOTIDE SEQUENCE [LARGE SCALE GENOMIC DNA]</scope>
    <source>
        <strain evidence="5 7">TF05-11AC</strain>
    </source>
</reference>
<organism evidence="4 6">
    <name type="scientific">Hungatella hathewayi</name>
    <dbReference type="NCBI Taxonomy" id="154046"/>
    <lineage>
        <taxon>Bacteria</taxon>
        <taxon>Bacillati</taxon>
        <taxon>Bacillota</taxon>
        <taxon>Clostridia</taxon>
        <taxon>Lachnospirales</taxon>
        <taxon>Lachnospiraceae</taxon>
        <taxon>Hungatella</taxon>
    </lineage>
</organism>